<accession>A0A0M0K3B2</accession>
<sequence length="294" mass="31958">MEEAKAVRATAAPAAIEDVVLRSPGDKGRAAGSTSLAAILDTLEKAGSIEDLHSLLQQDCVREIAVGAYAEAVARCCSYVSGLARPEEKVLCGWPVLSINEWGSQQPRTLVLSSHALYRVAFSHQKGAIDHYSRTSLGSLQAIERGRYAFKLLLTEPDGRENPISYFWSAYVKKNTKDNRYERVYYPIHPETLPVELALACILSAVDVANKLMVEKIGSYAYVSRLEIRDYVPNPNAVDELMDKVGPAIETGVQKVGEVVTKVFHGAQSAAHSAAAASASAAERAREQARSARR</sequence>
<dbReference type="Pfam" id="PF12456">
    <property type="entry name" value="hSac2"/>
    <property type="match status" value="1"/>
</dbReference>
<organism evidence="3 4">
    <name type="scientific">Chrysochromulina tobinii</name>
    <dbReference type="NCBI Taxonomy" id="1460289"/>
    <lineage>
        <taxon>Eukaryota</taxon>
        <taxon>Haptista</taxon>
        <taxon>Haptophyta</taxon>
        <taxon>Prymnesiophyceae</taxon>
        <taxon>Prymnesiales</taxon>
        <taxon>Chrysochromulinaceae</taxon>
        <taxon>Chrysochromulina</taxon>
    </lineage>
</organism>
<evidence type="ECO:0000256" key="1">
    <source>
        <dbReference type="SAM" id="MobiDB-lite"/>
    </source>
</evidence>
<evidence type="ECO:0000313" key="3">
    <source>
        <dbReference type="EMBL" id="KOO33356.1"/>
    </source>
</evidence>
<dbReference type="Proteomes" id="UP000037460">
    <property type="component" value="Unassembled WGS sequence"/>
</dbReference>
<dbReference type="EMBL" id="JWZX01001540">
    <property type="protein sequence ID" value="KOO33356.1"/>
    <property type="molecule type" value="Genomic_DNA"/>
</dbReference>
<feature type="domain" description="Inositol phosphatase" evidence="2">
    <location>
        <begin position="69"/>
        <end position="153"/>
    </location>
</feature>
<dbReference type="InterPro" id="IPR022158">
    <property type="entry name" value="Inositol_phosphatase"/>
</dbReference>
<feature type="region of interest" description="Disordered" evidence="1">
    <location>
        <begin position="275"/>
        <end position="294"/>
    </location>
</feature>
<comment type="caution">
    <text evidence="3">The sequence shown here is derived from an EMBL/GenBank/DDBJ whole genome shotgun (WGS) entry which is preliminary data.</text>
</comment>
<name>A0A0M0K3B2_9EUKA</name>
<proteinExistence type="predicted"/>
<gene>
    <name evidence="3" type="ORF">Ctob_008872</name>
</gene>
<protein>
    <recommendedName>
        <fullName evidence="2">Inositol phosphatase domain-containing protein</fullName>
    </recommendedName>
</protein>
<reference evidence="4" key="1">
    <citation type="journal article" date="2015" name="PLoS Genet.">
        <title>Genome Sequence and Transcriptome Analyses of Chrysochromulina tobin: Metabolic Tools for Enhanced Algal Fitness in the Prominent Order Prymnesiales (Haptophyceae).</title>
        <authorList>
            <person name="Hovde B.T."/>
            <person name="Deodato C.R."/>
            <person name="Hunsperger H.M."/>
            <person name="Ryken S.A."/>
            <person name="Yost W."/>
            <person name="Jha R.K."/>
            <person name="Patterson J."/>
            <person name="Monnat R.J. Jr."/>
            <person name="Barlow S.B."/>
            <person name="Starkenburg S.R."/>
            <person name="Cattolico R.A."/>
        </authorList>
    </citation>
    <scope>NUCLEOTIDE SEQUENCE</scope>
    <source>
        <strain evidence="4">CCMP291</strain>
    </source>
</reference>
<dbReference type="AlphaFoldDB" id="A0A0M0K3B2"/>
<feature type="compositionally biased region" description="Basic and acidic residues" evidence="1">
    <location>
        <begin position="283"/>
        <end position="294"/>
    </location>
</feature>
<evidence type="ECO:0000313" key="4">
    <source>
        <dbReference type="Proteomes" id="UP000037460"/>
    </source>
</evidence>
<keyword evidence="4" id="KW-1185">Reference proteome</keyword>
<evidence type="ECO:0000259" key="2">
    <source>
        <dbReference type="Pfam" id="PF12456"/>
    </source>
</evidence>